<accession>A0ABW3D9C4</accession>
<name>A0ABW3D9C4_9BACL</name>
<evidence type="ECO:0008006" key="3">
    <source>
        <dbReference type="Google" id="ProtNLM"/>
    </source>
</evidence>
<protein>
    <recommendedName>
        <fullName evidence="3">Bactofilin</fullName>
    </recommendedName>
</protein>
<comment type="caution">
    <text evidence="1">The sequence shown here is derived from an EMBL/GenBank/DDBJ whole genome shotgun (WGS) entry which is preliminary data.</text>
</comment>
<organism evidence="1 2">
    <name type="scientific">Paenibacillus residui</name>
    <dbReference type="NCBI Taxonomy" id="629724"/>
    <lineage>
        <taxon>Bacteria</taxon>
        <taxon>Bacillati</taxon>
        <taxon>Bacillota</taxon>
        <taxon>Bacilli</taxon>
        <taxon>Bacillales</taxon>
        <taxon>Paenibacillaceae</taxon>
        <taxon>Paenibacillus</taxon>
    </lineage>
</organism>
<evidence type="ECO:0000313" key="1">
    <source>
        <dbReference type="EMBL" id="MFD0869956.1"/>
    </source>
</evidence>
<keyword evidence="2" id="KW-1185">Reference proteome</keyword>
<sequence>MTATTDLQDIKISGSGKLLGGRYNQVKISGSGKIGGEIEANRVKISGSGSVEGKAVIKELNVSGSCSFHDHLGGESCEVSGSIRAKGNVHMERLKVSGAFTCSQSVRSEDIHIRGSIKADKIETEEFRLEGSMNIRKELNANVADIILYGPCRANEIGGETISVYSHHSQPGLIRALLSLFQGQHMLTSDLIEGTNVYLENTRAKIVRGGQVKIGPGCQIERVEYMDSLDVSPEARVGDAVQI</sequence>
<dbReference type="RefSeq" id="WP_379288430.1">
    <property type="nucleotide sequence ID" value="NZ_JBHTIU010000039.1"/>
</dbReference>
<dbReference type="Proteomes" id="UP001597120">
    <property type="component" value="Unassembled WGS sequence"/>
</dbReference>
<reference evidence="2" key="1">
    <citation type="journal article" date="2019" name="Int. J. Syst. Evol. Microbiol.">
        <title>The Global Catalogue of Microorganisms (GCM) 10K type strain sequencing project: providing services to taxonomists for standard genome sequencing and annotation.</title>
        <authorList>
            <consortium name="The Broad Institute Genomics Platform"/>
            <consortium name="The Broad Institute Genome Sequencing Center for Infectious Disease"/>
            <person name="Wu L."/>
            <person name="Ma J."/>
        </authorList>
    </citation>
    <scope>NUCLEOTIDE SEQUENCE [LARGE SCALE GENOMIC DNA]</scope>
    <source>
        <strain evidence="2">CCUG 57263</strain>
    </source>
</reference>
<proteinExistence type="predicted"/>
<evidence type="ECO:0000313" key="2">
    <source>
        <dbReference type="Proteomes" id="UP001597120"/>
    </source>
</evidence>
<dbReference type="EMBL" id="JBHTIU010000039">
    <property type="protein sequence ID" value="MFD0869956.1"/>
    <property type="molecule type" value="Genomic_DNA"/>
</dbReference>
<gene>
    <name evidence="1" type="ORF">ACFQ03_12415</name>
</gene>